<evidence type="ECO:0000256" key="1">
    <source>
        <dbReference type="ARBA" id="ARBA00004173"/>
    </source>
</evidence>
<keyword evidence="2" id="KW-0496">Mitochondrion</keyword>
<dbReference type="SMART" id="SM01155">
    <property type="entry name" value="DUF1713"/>
    <property type="match status" value="1"/>
</dbReference>
<name>A0A8T3BH39_DENNO</name>
<evidence type="ECO:0000256" key="3">
    <source>
        <dbReference type="ARBA" id="ARBA00035647"/>
    </source>
</evidence>
<sequence length="139" mass="16075">MASLLPKLLRKCQPPSLQTLSFLSKSQPRTTVLRTPILSLNPDLFFEPSAGPISCFLDNDAAETAPFRFYPSYPHFSSLEPFSLCGNVQSEKKKSDAESDYASESDYRTVWADSVKKKRKRKMNKHKYRKLRKRLRRQT</sequence>
<evidence type="ECO:0000259" key="6">
    <source>
        <dbReference type="SMART" id="SM01155"/>
    </source>
</evidence>
<dbReference type="SMR" id="A0A8T3BH39"/>
<organism evidence="7 8">
    <name type="scientific">Dendrobium nobile</name>
    <name type="common">Orchid</name>
    <dbReference type="NCBI Taxonomy" id="94219"/>
    <lineage>
        <taxon>Eukaryota</taxon>
        <taxon>Viridiplantae</taxon>
        <taxon>Streptophyta</taxon>
        <taxon>Embryophyta</taxon>
        <taxon>Tracheophyta</taxon>
        <taxon>Spermatophyta</taxon>
        <taxon>Magnoliopsida</taxon>
        <taxon>Liliopsida</taxon>
        <taxon>Asparagales</taxon>
        <taxon>Orchidaceae</taxon>
        <taxon>Epidendroideae</taxon>
        <taxon>Malaxideae</taxon>
        <taxon>Dendrobiinae</taxon>
        <taxon>Dendrobium</taxon>
    </lineage>
</organism>
<evidence type="ECO:0000256" key="4">
    <source>
        <dbReference type="ARBA" id="ARBA00035682"/>
    </source>
</evidence>
<dbReference type="Proteomes" id="UP000829196">
    <property type="component" value="Unassembled WGS sequence"/>
</dbReference>
<reference evidence="7" key="1">
    <citation type="journal article" date="2022" name="Front. Genet.">
        <title>Chromosome-Scale Assembly of the Dendrobium nobile Genome Provides Insights Into the Molecular Mechanism of the Biosynthesis of the Medicinal Active Ingredient of Dendrobium.</title>
        <authorList>
            <person name="Xu Q."/>
            <person name="Niu S.-C."/>
            <person name="Li K.-L."/>
            <person name="Zheng P.-J."/>
            <person name="Zhang X.-J."/>
            <person name="Jia Y."/>
            <person name="Liu Y."/>
            <person name="Niu Y.-X."/>
            <person name="Yu L.-H."/>
            <person name="Chen D.-F."/>
            <person name="Zhang G.-Q."/>
        </authorList>
    </citation>
    <scope>NUCLEOTIDE SEQUENCE</scope>
    <source>
        <tissue evidence="7">Leaf</tissue>
    </source>
</reference>
<accession>A0A8T3BH39</accession>
<dbReference type="InterPro" id="IPR013177">
    <property type="entry name" value="Ribosomal_mS38_C"/>
</dbReference>
<evidence type="ECO:0000256" key="5">
    <source>
        <dbReference type="SAM" id="MobiDB-lite"/>
    </source>
</evidence>
<keyword evidence="8" id="KW-1185">Reference proteome</keyword>
<dbReference type="OrthoDB" id="773286at2759"/>
<gene>
    <name evidence="7" type="ORF">KFK09_012157</name>
</gene>
<proteinExistence type="inferred from homology"/>
<dbReference type="EMBL" id="JAGYWB010000009">
    <property type="protein sequence ID" value="KAI0511527.1"/>
    <property type="molecule type" value="Genomic_DNA"/>
</dbReference>
<dbReference type="AlphaFoldDB" id="A0A8T3BH39"/>
<dbReference type="GO" id="GO:0005739">
    <property type="term" value="C:mitochondrion"/>
    <property type="evidence" value="ECO:0007669"/>
    <property type="project" value="UniProtKB-SubCell"/>
</dbReference>
<feature type="region of interest" description="Disordered" evidence="5">
    <location>
        <begin position="116"/>
        <end position="139"/>
    </location>
</feature>
<comment type="subcellular location">
    <subcellularLocation>
        <location evidence="1">Mitochondrion</location>
    </subcellularLocation>
</comment>
<evidence type="ECO:0000256" key="2">
    <source>
        <dbReference type="ARBA" id="ARBA00023128"/>
    </source>
</evidence>
<dbReference type="PANTHER" id="PTHR32035">
    <property type="entry name" value="AURORA KINASE A-INTERACTING PROTEIN"/>
    <property type="match status" value="1"/>
</dbReference>
<evidence type="ECO:0000313" key="8">
    <source>
        <dbReference type="Proteomes" id="UP000829196"/>
    </source>
</evidence>
<dbReference type="Pfam" id="PF08213">
    <property type="entry name" value="COX24_C"/>
    <property type="match status" value="1"/>
</dbReference>
<protein>
    <recommendedName>
        <fullName evidence="4">Small ribosomal subunit protein mS38</fullName>
    </recommendedName>
</protein>
<comment type="caution">
    <text evidence="7">The sequence shown here is derived from an EMBL/GenBank/DDBJ whole genome shotgun (WGS) entry which is preliminary data.</text>
</comment>
<evidence type="ECO:0000313" key="7">
    <source>
        <dbReference type="EMBL" id="KAI0511527.1"/>
    </source>
</evidence>
<dbReference type="PANTHER" id="PTHR32035:SF3">
    <property type="entry name" value="SMALL RIBOSOMAL SUBUNIT PROTEIN MS38"/>
    <property type="match status" value="1"/>
</dbReference>
<feature type="domain" description="Ribosomal protein mS38 C-terminal" evidence="6">
    <location>
        <begin position="111"/>
        <end position="138"/>
    </location>
</feature>
<comment type="similarity">
    <text evidence="3">Belongs to the mitochondrion-specific ribosomal protein mS38 family.</text>
</comment>